<gene>
    <name evidence="3" type="ORF">VF724_03095</name>
</gene>
<evidence type="ECO:0000313" key="4">
    <source>
        <dbReference type="Proteomes" id="UP001310386"/>
    </source>
</evidence>
<keyword evidence="2" id="KW-0472">Membrane</keyword>
<dbReference type="RefSeq" id="WP_371752755.1">
    <property type="nucleotide sequence ID" value="NZ_JAYJLD010000003.1"/>
</dbReference>
<keyword evidence="2" id="KW-1133">Transmembrane helix</keyword>
<evidence type="ECO:0000256" key="1">
    <source>
        <dbReference type="SAM" id="MobiDB-lite"/>
    </source>
</evidence>
<dbReference type="Proteomes" id="UP001310386">
    <property type="component" value="Unassembled WGS sequence"/>
</dbReference>
<name>A0ABU5ZH65_9BACL</name>
<comment type="caution">
    <text evidence="3">The sequence shown here is derived from an EMBL/GenBank/DDBJ whole genome shotgun (WGS) entry which is preliminary data.</text>
</comment>
<evidence type="ECO:0000313" key="3">
    <source>
        <dbReference type="EMBL" id="MEB3100641.1"/>
    </source>
</evidence>
<dbReference type="EMBL" id="JAYJLD010000003">
    <property type="protein sequence ID" value="MEB3100641.1"/>
    <property type="molecule type" value="Genomic_DNA"/>
</dbReference>
<feature type="region of interest" description="Disordered" evidence="1">
    <location>
        <begin position="95"/>
        <end position="149"/>
    </location>
</feature>
<feature type="region of interest" description="Disordered" evidence="1">
    <location>
        <begin position="51"/>
        <end position="83"/>
    </location>
</feature>
<organism evidence="3 4">
    <name type="scientific">Ferviditalea candida</name>
    <dbReference type="NCBI Taxonomy" id="3108399"/>
    <lineage>
        <taxon>Bacteria</taxon>
        <taxon>Bacillati</taxon>
        <taxon>Bacillota</taxon>
        <taxon>Bacilli</taxon>
        <taxon>Bacillales</taxon>
        <taxon>Paenibacillaceae</taxon>
        <taxon>Ferviditalea</taxon>
    </lineage>
</organism>
<feature type="compositionally biased region" description="Low complexity" evidence="1">
    <location>
        <begin position="97"/>
        <end position="112"/>
    </location>
</feature>
<feature type="compositionally biased region" description="Polar residues" evidence="1">
    <location>
        <begin position="51"/>
        <end position="60"/>
    </location>
</feature>
<proteinExistence type="predicted"/>
<protein>
    <submittedName>
        <fullName evidence="3">DUF4349 domain-containing protein</fullName>
    </submittedName>
</protein>
<accession>A0ABU5ZH65</accession>
<reference evidence="3" key="1">
    <citation type="submission" date="2023-12" db="EMBL/GenBank/DDBJ databases">
        <title>Fervidustalea candida gen. nov., sp. nov., a novel member of the family Paenibacillaceae isolated from a geothermal area.</title>
        <authorList>
            <person name="Li W.-J."/>
            <person name="Jiao J.-Y."/>
            <person name="Chen Y."/>
        </authorList>
    </citation>
    <scope>NUCLEOTIDE SEQUENCE</scope>
    <source>
        <strain evidence="3">SYSU GA230002</strain>
    </source>
</reference>
<sequence length="211" mass="21655">MNEKRDRANEGFYLDKNLGTNRILGSNKGLALAALAVVMLLIAALSAGCSSSKQPESASVRTEPAVDGQFTQNSGAASFGSADVGKMPALTSESKADTSIASSDNASSAAAAPNEGKRAASTNSAAGTGEAADGFAETPGEGGGGFALADGSKLSPEALERKLIYHANMTMEVKDYARTQSEIRDMATLAGGYVLQFGDNQSMHELGEPLR</sequence>
<keyword evidence="4" id="KW-1185">Reference proteome</keyword>
<keyword evidence="2" id="KW-0812">Transmembrane</keyword>
<evidence type="ECO:0000256" key="2">
    <source>
        <dbReference type="SAM" id="Phobius"/>
    </source>
</evidence>
<feature type="transmembrane region" description="Helical" evidence="2">
    <location>
        <begin position="30"/>
        <end position="48"/>
    </location>
</feature>